<sequence length="26" mass="3021">MQYSLCDCKYVHGGIGMREERDGILF</sequence>
<accession>A0A6V8PYW1</accession>
<dbReference type="Proteomes" id="UP000576480">
    <property type="component" value="Unassembled WGS sequence"/>
</dbReference>
<evidence type="ECO:0000313" key="1">
    <source>
        <dbReference type="EMBL" id="GFP35871.1"/>
    </source>
</evidence>
<dbReference type="AlphaFoldDB" id="A0A6V8PYW1"/>
<protein>
    <submittedName>
        <fullName evidence="1">Uncharacterized protein</fullName>
    </submittedName>
</protein>
<reference evidence="1 2" key="1">
    <citation type="journal article" date="2020" name="Front. Microbiol.">
        <title>Single-cell genomics of novel Actinobacteria with the Wood-Ljungdahl pathway discovered in a serpentinizing system.</title>
        <authorList>
            <person name="Merino N."/>
            <person name="Kawai M."/>
            <person name="Boyd E.S."/>
            <person name="Colman D.R."/>
            <person name="McGlynn S.E."/>
            <person name="Nealson K.H."/>
            <person name="Kurokawa K."/>
            <person name="Hongoh Y."/>
        </authorList>
    </citation>
    <scope>NUCLEOTIDE SEQUENCE [LARGE SCALE GENOMIC DNA]</scope>
    <source>
        <strain evidence="1 2">S43</strain>
    </source>
</reference>
<gene>
    <name evidence="1" type="ORF">HKBW3S43_01658</name>
</gene>
<organism evidence="1 2">
    <name type="scientific">Candidatus Hakubella thermalkaliphila</name>
    <dbReference type="NCBI Taxonomy" id="2754717"/>
    <lineage>
        <taxon>Bacteria</taxon>
        <taxon>Bacillati</taxon>
        <taxon>Actinomycetota</taxon>
        <taxon>Actinomycetota incertae sedis</taxon>
        <taxon>Candidatus Hakubellales</taxon>
        <taxon>Candidatus Hakubellaceae</taxon>
        <taxon>Candidatus Hakubella</taxon>
    </lineage>
</organism>
<name>A0A6V8PYW1_9ACTN</name>
<feature type="non-terminal residue" evidence="1">
    <location>
        <position position="26"/>
    </location>
</feature>
<comment type="caution">
    <text evidence="1">The sequence shown here is derived from an EMBL/GenBank/DDBJ whole genome shotgun (WGS) entry which is preliminary data.</text>
</comment>
<proteinExistence type="predicted"/>
<evidence type="ECO:0000313" key="2">
    <source>
        <dbReference type="Proteomes" id="UP000576480"/>
    </source>
</evidence>
<dbReference type="EMBL" id="BLSB01000259">
    <property type="protein sequence ID" value="GFP35871.1"/>
    <property type="molecule type" value="Genomic_DNA"/>
</dbReference>